<name>R4XCP9_TAPDE</name>
<dbReference type="HAMAP" id="MF_00006">
    <property type="entry name" value="Arg_succ_lyase"/>
    <property type="match status" value="1"/>
</dbReference>
<evidence type="ECO:0000256" key="12">
    <source>
        <dbReference type="SAM" id="Phobius"/>
    </source>
</evidence>
<evidence type="ECO:0000313" key="16">
    <source>
        <dbReference type="Proteomes" id="UP000013776"/>
    </source>
</evidence>
<evidence type="ECO:0000256" key="4">
    <source>
        <dbReference type="ARBA" id="ARBA00010755"/>
    </source>
</evidence>
<dbReference type="GO" id="GO:0022857">
    <property type="term" value="F:transmembrane transporter activity"/>
    <property type="evidence" value="ECO:0007669"/>
    <property type="project" value="InterPro"/>
</dbReference>
<feature type="transmembrane region" description="Helical" evidence="12">
    <location>
        <begin position="386"/>
        <end position="411"/>
    </location>
</feature>
<feature type="transmembrane region" description="Helical" evidence="12">
    <location>
        <begin position="292"/>
        <end position="314"/>
    </location>
</feature>
<dbReference type="InterPro" id="IPR022761">
    <property type="entry name" value="Fumarate_lyase_N"/>
</dbReference>
<comment type="similarity">
    <text evidence="4">Belongs to the lyase 1 family. Argininosuccinate lyase subfamily.</text>
</comment>
<protein>
    <recommendedName>
        <fullName evidence="5">argininosuccinate lyase</fullName>
        <ecNumber evidence="5">4.3.2.1</ecNumber>
    </recommendedName>
    <alternativeName>
        <fullName evidence="11">Arginosuccinase</fullName>
    </alternativeName>
</protein>
<feature type="domain" description="Argininosuccinate lyase C-terminal" evidence="14">
    <location>
        <begin position="923"/>
        <end position="990"/>
    </location>
</feature>
<evidence type="ECO:0000256" key="3">
    <source>
        <dbReference type="ARBA" id="ARBA00004941"/>
    </source>
</evidence>
<comment type="caution">
    <text evidence="15">The sequence shown here is derived from an EMBL/GenBank/DDBJ whole genome shotgun (WGS) entry which is preliminary data.</text>
</comment>
<feature type="transmembrane region" description="Helical" evidence="12">
    <location>
        <begin position="343"/>
        <end position="365"/>
    </location>
</feature>
<dbReference type="eggNOG" id="KOG1289">
    <property type="taxonomic scope" value="Eukaryota"/>
</dbReference>
<dbReference type="OrthoDB" id="10054429at2759"/>
<evidence type="ECO:0000256" key="11">
    <source>
        <dbReference type="ARBA" id="ARBA00032749"/>
    </source>
</evidence>
<dbReference type="Gene3D" id="1.10.275.10">
    <property type="entry name" value="Fumarase/aspartase (N-terminal domain)"/>
    <property type="match status" value="1"/>
</dbReference>
<dbReference type="GO" id="GO:0006865">
    <property type="term" value="P:amino acid transport"/>
    <property type="evidence" value="ECO:0007669"/>
    <property type="project" value="UniProtKB-KW"/>
</dbReference>
<dbReference type="Gene3D" id="1.10.40.30">
    <property type="entry name" value="Fumarase/aspartase (C-terminal domain)"/>
    <property type="match status" value="1"/>
</dbReference>
<evidence type="ECO:0000256" key="9">
    <source>
        <dbReference type="ARBA" id="ARBA00022989"/>
    </source>
</evidence>
<feature type="transmembrane region" description="Helical" evidence="12">
    <location>
        <begin position="497"/>
        <end position="516"/>
    </location>
</feature>
<dbReference type="PROSITE" id="PS00218">
    <property type="entry name" value="AMINO_ACID_PERMEASE_1"/>
    <property type="match status" value="1"/>
</dbReference>
<dbReference type="EC" id="4.3.2.1" evidence="5"/>
<evidence type="ECO:0000256" key="1">
    <source>
        <dbReference type="ARBA" id="ARBA00000985"/>
    </source>
</evidence>
<evidence type="ECO:0000313" key="15">
    <source>
        <dbReference type="EMBL" id="CCG83398.1"/>
    </source>
</evidence>
<dbReference type="PRINTS" id="PR00145">
    <property type="entry name" value="ARGSUCLYASE"/>
</dbReference>
<keyword evidence="6" id="KW-0813">Transport</keyword>
<evidence type="ECO:0000256" key="7">
    <source>
        <dbReference type="ARBA" id="ARBA00022692"/>
    </source>
</evidence>
<dbReference type="GO" id="GO:0042450">
    <property type="term" value="P:L-arginine biosynthetic process via ornithine"/>
    <property type="evidence" value="ECO:0007669"/>
    <property type="project" value="InterPro"/>
</dbReference>
<dbReference type="Pfam" id="PF00206">
    <property type="entry name" value="Lyase_1"/>
    <property type="match status" value="1"/>
</dbReference>
<evidence type="ECO:0000256" key="8">
    <source>
        <dbReference type="ARBA" id="ARBA00022970"/>
    </source>
</evidence>
<keyword evidence="9 12" id="KW-1133">Transmembrane helix</keyword>
<feature type="transmembrane region" description="Helical" evidence="12">
    <location>
        <begin position="89"/>
        <end position="115"/>
    </location>
</feature>
<dbReference type="PRINTS" id="PR00149">
    <property type="entry name" value="FUMRATELYASE"/>
</dbReference>
<feature type="transmembrane region" description="Helical" evidence="12">
    <location>
        <begin position="464"/>
        <end position="485"/>
    </location>
</feature>
<gene>
    <name evidence="15" type="ORF">TAPDE_003622</name>
</gene>
<dbReference type="InterPro" id="IPR004756">
    <property type="entry name" value="AA_permease"/>
</dbReference>
<evidence type="ECO:0000256" key="10">
    <source>
        <dbReference type="ARBA" id="ARBA00023136"/>
    </source>
</evidence>
<reference evidence="15 16" key="1">
    <citation type="journal article" date="2013" name="MBio">
        <title>Genome sequencing of the plant pathogen Taphrina deformans, the causal agent of peach leaf curl.</title>
        <authorList>
            <person name="Cisse O.H."/>
            <person name="Almeida J.M.G.C.F."/>
            <person name="Fonseca A."/>
            <person name="Kumar A.A."/>
            <person name="Salojaervi J."/>
            <person name="Overmyer K."/>
            <person name="Hauser P.M."/>
            <person name="Pagni M."/>
        </authorList>
    </citation>
    <scope>NUCLEOTIDE SEQUENCE [LARGE SCALE GENOMIC DNA]</scope>
    <source>
        <strain evidence="16">PYCC 5710 / ATCC 11124 / CBS 356.35 / IMI 108563 / JCM 9778 / NBRC 8474</strain>
    </source>
</reference>
<comment type="subcellular location">
    <subcellularLocation>
        <location evidence="2">Membrane</location>
        <topology evidence="2">Multi-pass membrane protein</topology>
    </subcellularLocation>
</comment>
<keyword evidence="10 12" id="KW-0472">Membrane</keyword>
<dbReference type="InterPro" id="IPR004840">
    <property type="entry name" value="Amino_acid_permease_CS"/>
</dbReference>
<dbReference type="VEuPathDB" id="FungiDB:TAPDE_003622"/>
<feature type="transmembrane region" description="Helical" evidence="12">
    <location>
        <begin position="61"/>
        <end position="83"/>
    </location>
</feature>
<dbReference type="FunFam" id="1.10.275.10:FF:000002">
    <property type="entry name" value="Argininosuccinate lyase"/>
    <property type="match status" value="1"/>
</dbReference>
<dbReference type="UniPathway" id="UPA00068"/>
<dbReference type="PROSITE" id="PS00163">
    <property type="entry name" value="FUMARATE_LYASES"/>
    <property type="match status" value="1"/>
</dbReference>
<dbReference type="InterPro" id="IPR024083">
    <property type="entry name" value="Fumarase/histidase_N"/>
</dbReference>
<dbReference type="InterPro" id="IPR020557">
    <property type="entry name" value="Fumarate_lyase_CS"/>
</dbReference>
<dbReference type="InterPro" id="IPR029419">
    <property type="entry name" value="Arg_succ_lyase_C"/>
</dbReference>
<keyword evidence="8" id="KW-0029">Amino-acid transport</keyword>
<evidence type="ECO:0000259" key="14">
    <source>
        <dbReference type="Pfam" id="PF14698"/>
    </source>
</evidence>
<dbReference type="GO" id="GO:0004056">
    <property type="term" value="F:argininosuccinate lyase activity"/>
    <property type="evidence" value="ECO:0007669"/>
    <property type="project" value="UniProtKB-EC"/>
</dbReference>
<dbReference type="SUPFAM" id="SSF48557">
    <property type="entry name" value="L-aspartase-like"/>
    <property type="match status" value="1"/>
</dbReference>
<dbReference type="PANTHER" id="PTHR43814:SF1">
    <property type="entry name" value="ARGININOSUCCINATE LYASE"/>
    <property type="match status" value="1"/>
</dbReference>
<dbReference type="InterPro" id="IPR002293">
    <property type="entry name" value="AA/rel_permease1"/>
</dbReference>
<dbReference type="Gene3D" id="1.20.200.10">
    <property type="entry name" value="Fumarase/aspartase (Central domain)"/>
    <property type="match status" value="1"/>
</dbReference>
<feature type="transmembrane region" description="Helical" evidence="12">
    <location>
        <begin position="136"/>
        <end position="155"/>
    </location>
</feature>
<keyword evidence="16" id="KW-1185">Reference proteome</keyword>
<evidence type="ECO:0000256" key="5">
    <source>
        <dbReference type="ARBA" id="ARBA00012338"/>
    </source>
</evidence>
<dbReference type="AlphaFoldDB" id="R4XCP9"/>
<dbReference type="NCBIfam" id="TIGR00838">
    <property type="entry name" value="argH"/>
    <property type="match status" value="1"/>
</dbReference>
<evidence type="ECO:0000259" key="13">
    <source>
        <dbReference type="Pfam" id="PF00206"/>
    </source>
</evidence>
<dbReference type="Pfam" id="PF14698">
    <property type="entry name" value="ASL_C2"/>
    <property type="match status" value="1"/>
</dbReference>
<dbReference type="Pfam" id="PF13520">
    <property type="entry name" value="AA_permease_2"/>
    <property type="match status" value="1"/>
</dbReference>
<feature type="transmembrane region" description="Helical" evidence="12">
    <location>
        <begin position="212"/>
        <end position="230"/>
    </location>
</feature>
<organism evidence="15 16">
    <name type="scientific">Taphrina deformans (strain PYCC 5710 / ATCC 11124 / CBS 356.35 / IMI 108563 / JCM 9778 / NBRC 8474)</name>
    <name type="common">Peach leaf curl fungus</name>
    <name type="synonym">Lalaria deformans</name>
    <dbReference type="NCBI Taxonomy" id="1097556"/>
    <lineage>
        <taxon>Eukaryota</taxon>
        <taxon>Fungi</taxon>
        <taxon>Dikarya</taxon>
        <taxon>Ascomycota</taxon>
        <taxon>Taphrinomycotina</taxon>
        <taxon>Taphrinomycetes</taxon>
        <taxon>Taphrinales</taxon>
        <taxon>Taphrinaceae</taxon>
        <taxon>Taphrina</taxon>
    </lineage>
</organism>
<dbReference type="InterPro" id="IPR008948">
    <property type="entry name" value="L-Aspartase-like"/>
</dbReference>
<dbReference type="InterPro" id="IPR000362">
    <property type="entry name" value="Fumarate_lyase_fam"/>
</dbReference>
<evidence type="ECO:0000256" key="6">
    <source>
        <dbReference type="ARBA" id="ARBA00022448"/>
    </source>
</evidence>
<dbReference type="PANTHER" id="PTHR43814">
    <property type="entry name" value="ARGININOSUCCINATE LYASE"/>
    <property type="match status" value="1"/>
</dbReference>
<dbReference type="Proteomes" id="UP000013776">
    <property type="component" value="Unassembled WGS sequence"/>
</dbReference>
<comment type="catalytic activity">
    <reaction evidence="1">
        <text>2-(N(omega)-L-arginino)succinate = fumarate + L-arginine</text>
        <dbReference type="Rhea" id="RHEA:24020"/>
        <dbReference type="ChEBI" id="CHEBI:29806"/>
        <dbReference type="ChEBI" id="CHEBI:32682"/>
        <dbReference type="ChEBI" id="CHEBI:57472"/>
        <dbReference type="EC" id="4.3.2.1"/>
    </reaction>
</comment>
<proteinExistence type="inferred from homology"/>
<dbReference type="Gene3D" id="1.20.1740.10">
    <property type="entry name" value="Amino acid/polyamine transporter I"/>
    <property type="match status" value="1"/>
</dbReference>
<dbReference type="STRING" id="1097556.R4XCP9"/>
<dbReference type="FunFam" id="1.20.200.10:FF:000025">
    <property type="entry name" value="Argininosuccinate lyase chloroplastic"/>
    <property type="match status" value="1"/>
</dbReference>
<dbReference type="CDD" id="cd01359">
    <property type="entry name" value="Argininosuccinate_lyase"/>
    <property type="match status" value="1"/>
</dbReference>
<dbReference type="GO" id="GO:0005829">
    <property type="term" value="C:cytosol"/>
    <property type="evidence" value="ECO:0007669"/>
    <property type="project" value="TreeGrafter"/>
</dbReference>
<feature type="domain" description="Fumarate lyase N-terminal" evidence="13">
    <location>
        <begin position="565"/>
        <end position="860"/>
    </location>
</feature>
<dbReference type="NCBIfam" id="TIGR00907">
    <property type="entry name" value="2A0304"/>
    <property type="match status" value="1"/>
</dbReference>
<feature type="transmembrane region" description="Helical" evidence="12">
    <location>
        <begin position="182"/>
        <end position="200"/>
    </location>
</feature>
<dbReference type="GO" id="GO:0016020">
    <property type="term" value="C:membrane"/>
    <property type="evidence" value="ECO:0007669"/>
    <property type="project" value="UniProtKB-SubCell"/>
</dbReference>
<comment type="pathway">
    <text evidence="3">Amino-acid biosynthesis; L-arginine biosynthesis; L-arginine from L-ornithine and carbamoyl phosphate: step 3/3.</text>
</comment>
<keyword evidence="7 12" id="KW-0812">Transmembrane</keyword>
<dbReference type="eggNOG" id="KOG1316">
    <property type="taxonomic scope" value="Eukaryota"/>
</dbReference>
<sequence length="1016" mass="111848">MNRNATKQSLAQDSAVPLSREGSIELRSSADWTSMSEEDKKIAALGYKPVFKREFSALSTFSFAFSISGLFATVVTTYSYGLYAGGAPSAVWCWLVAGSGCMCIALSVAELVSAYPTSGGLYFTMKYLVPRSQVPIASWMCGWLNLLGQVAGVASTDYGCAQLLLAAVSMGSDFSYVPTPDHTVAVMAGIVAFHGVINTLSTKWLNRITQFYAVFHIIVLVACSITLLVMQKNKHTASYVFKEINPDSGWTPTGWSFLFGFLSVAWCMTDYDATAHIAEEVENAAIRAPQAIASALSVTYVLGFLFNIVLAFTMGDLSEVLASPVGQPVAQIFYNVMGKTGGIIFTVFAFIILNFTGITALQANARTIWALSRDEMLPGSKYWYRMSLYTGTPIIAVWLNVVFAICINLIGLGSYTAIAAIFNVTAIALDWSYCIPIICKVLYTKRLNAIGEGFVAGPWHLGKFSWYINVWAVVWTFFVSIIFVFPTALPVTKENMNYAIVILAGIGLFAWVYWILGANKRYYGPRIQNEEHAGDIANSSKSVLSYDGVERDTHQQLSMSKLWGGRFTGETDPLMTTYNESLSYDKRMYDADIRGSITYSRALQRVGIVSADEQAELERGLELVRAEWSSGGFEEREGDEDIHTANERRLGELIGTGVAGKLHTGRSRNDQVATDLRLYLRGEIDGIATTLRGLLEVLAGRAEAEMEVLMPGYTHLQRAQPIRWSHFLMSHATNFAGDLERLLQVRARVNRSPLGSGALAGNPFDVDRDFIARDLGFECCLENSLSAVSDRDFVAEFLMWSTLLGSHVAKLAEDLIIYSTAEFGFVRLSDAYSTGSSLMPQKKNPDSLELLRGKSGRVFGQMAGFLMSLKGVPSTYNKDLQEDKEPLFDCVRTVADSLAILTGLLTTLTIDRAKMVVALDDGMLATDLADYLVRKGVPFRLTHHISGQCVKLAEDTRRPMSALTLPELQAIHPGFGPDIMDVWNFEQSVEKRTSRGGTSRAGVQRQIELLRDSLKQ</sequence>
<accession>R4XCP9</accession>
<evidence type="ECO:0000256" key="2">
    <source>
        <dbReference type="ARBA" id="ARBA00004141"/>
    </source>
</evidence>
<dbReference type="FunFam" id="1.10.40.30:FF:000001">
    <property type="entry name" value="Argininosuccinate lyase"/>
    <property type="match status" value="1"/>
</dbReference>
<feature type="transmembrane region" description="Helical" evidence="12">
    <location>
        <begin position="250"/>
        <end position="271"/>
    </location>
</feature>
<dbReference type="InterPro" id="IPR009049">
    <property type="entry name" value="Argininosuccinate_lyase"/>
</dbReference>
<dbReference type="GO" id="GO:0000050">
    <property type="term" value="P:urea cycle"/>
    <property type="evidence" value="ECO:0007669"/>
    <property type="project" value="UniProtKB-ARBA"/>
</dbReference>
<dbReference type="EMBL" id="CAHR02000144">
    <property type="protein sequence ID" value="CCG83398.1"/>
    <property type="molecule type" value="Genomic_DNA"/>
</dbReference>